<evidence type="ECO:0000313" key="2">
    <source>
        <dbReference type="Proteomes" id="UP000828390"/>
    </source>
</evidence>
<gene>
    <name evidence="1" type="ORF">DPMN_011308</name>
</gene>
<protein>
    <submittedName>
        <fullName evidence="1">Uncharacterized protein</fullName>
    </submittedName>
</protein>
<dbReference type="Proteomes" id="UP000828390">
    <property type="component" value="Unassembled WGS sequence"/>
</dbReference>
<reference evidence="1" key="1">
    <citation type="journal article" date="2019" name="bioRxiv">
        <title>The Genome of the Zebra Mussel, Dreissena polymorpha: A Resource for Invasive Species Research.</title>
        <authorList>
            <person name="McCartney M.A."/>
            <person name="Auch B."/>
            <person name="Kono T."/>
            <person name="Mallez S."/>
            <person name="Zhang Y."/>
            <person name="Obille A."/>
            <person name="Becker A."/>
            <person name="Abrahante J.E."/>
            <person name="Garbe J."/>
            <person name="Badalamenti J.P."/>
            <person name="Herman A."/>
            <person name="Mangelson H."/>
            <person name="Liachko I."/>
            <person name="Sullivan S."/>
            <person name="Sone E.D."/>
            <person name="Koren S."/>
            <person name="Silverstein K.A.T."/>
            <person name="Beckman K.B."/>
            <person name="Gohl D.M."/>
        </authorList>
    </citation>
    <scope>NUCLEOTIDE SEQUENCE</scope>
    <source>
        <strain evidence="1">Duluth1</strain>
        <tissue evidence="1">Whole animal</tissue>
    </source>
</reference>
<keyword evidence="2" id="KW-1185">Reference proteome</keyword>
<dbReference type="EMBL" id="JAIWYP010000001">
    <property type="protein sequence ID" value="KAH3887292.1"/>
    <property type="molecule type" value="Genomic_DNA"/>
</dbReference>
<comment type="caution">
    <text evidence="1">The sequence shown here is derived from an EMBL/GenBank/DDBJ whole genome shotgun (WGS) entry which is preliminary data.</text>
</comment>
<reference evidence="1" key="2">
    <citation type="submission" date="2020-11" db="EMBL/GenBank/DDBJ databases">
        <authorList>
            <person name="McCartney M.A."/>
            <person name="Auch B."/>
            <person name="Kono T."/>
            <person name="Mallez S."/>
            <person name="Becker A."/>
            <person name="Gohl D.M."/>
            <person name="Silverstein K.A.T."/>
            <person name="Koren S."/>
            <person name="Bechman K.B."/>
            <person name="Herman A."/>
            <person name="Abrahante J.E."/>
            <person name="Garbe J."/>
        </authorList>
    </citation>
    <scope>NUCLEOTIDE SEQUENCE</scope>
    <source>
        <strain evidence="1">Duluth1</strain>
        <tissue evidence="1">Whole animal</tissue>
    </source>
</reference>
<proteinExistence type="predicted"/>
<accession>A0A9D4N5V6</accession>
<dbReference type="AlphaFoldDB" id="A0A9D4N5V6"/>
<evidence type="ECO:0000313" key="1">
    <source>
        <dbReference type="EMBL" id="KAH3887292.1"/>
    </source>
</evidence>
<sequence length="84" mass="9787">MTEKQVFSQMQLSSIKENLETQDSYVFLKKGNEEQYKVNKQALNKMNQAEQCLWETMAEHPSETVVSAHAKIREGIDIMSHRQN</sequence>
<organism evidence="1 2">
    <name type="scientific">Dreissena polymorpha</name>
    <name type="common">Zebra mussel</name>
    <name type="synonym">Mytilus polymorpha</name>
    <dbReference type="NCBI Taxonomy" id="45954"/>
    <lineage>
        <taxon>Eukaryota</taxon>
        <taxon>Metazoa</taxon>
        <taxon>Spiralia</taxon>
        <taxon>Lophotrochozoa</taxon>
        <taxon>Mollusca</taxon>
        <taxon>Bivalvia</taxon>
        <taxon>Autobranchia</taxon>
        <taxon>Heteroconchia</taxon>
        <taxon>Euheterodonta</taxon>
        <taxon>Imparidentia</taxon>
        <taxon>Neoheterodontei</taxon>
        <taxon>Myida</taxon>
        <taxon>Dreissenoidea</taxon>
        <taxon>Dreissenidae</taxon>
        <taxon>Dreissena</taxon>
    </lineage>
</organism>
<name>A0A9D4N5V6_DREPO</name>